<evidence type="ECO:0000313" key="8">
    <source>
        <dbReference type="Proteomes" id="UP000027195"/>
    </source>
</evidence>
<dbReference type="AlphaFoldDB" id="A0A067NBV6"/>
<dbReference type="CDD" id="cd12148">
    <property type="entry name" value="fungal_TF_MHR"/>
    <property type="match status" value="1"/>
</dbReference>
<name>A0A067NBV6_BOTB1</name>
<dbReference type="Gene3D" id="4.10.240.10">
    <property type="entry name" value="Zn(2)-C6 fungal-type DNA-binding domain"/>
    <property type="match status" value="1"/>
</dbReference>
<reference evidence="8" key="1">
    <citation type="journal article" date="2014" name="Proc. Natl. Acad. Sci. U.S.A.">
        <title>Extensive sampling of basidiomycete genomes demonstrates inadequacy of the white-rot/brown-rot paradigm for wood decay fungi.</title>
        <authorList>
            <person name="Riley R."/>
            <person name="Salamov A.A."/>
            <person name="Brown D.W."/>
            <person name="Nagy L.G."/>
            <person name="Floudas D."/>
            <person name="Held B.W."/>
            <person name="Levasseur A."/>
            <person name="Lombard V."/>
            <person name="Morin E."/>
            <person name="Otillar R."/>
            <person name="Lindquist E.A."/>
            <person name="Sun H."/>
            <person name="LaButti K.M."/>
            <person name="Schmutz J."/>
            <person name="Jabbour D."/>
            <person name="Luo H."/>
            <person name="Baker S.E."/>
            <person name="Pisabarro A.G."/>
            <person name="Walton J.D."/>
            <person name="Blanchette R.A."/>
            <person name="Henrissat B."/>
            <person name="Martin F."/>
            <person name="Cullen D."/>
            <person name="Hibbett D.S."/>
            <person name="Grigoriev I.V."/>
        </authorList>
    </citation>
    <scope>NUCLEOTIDE SEQUENCE [LARGE SCALE GENOMIC DNA]</scope>
    <source>
        <strain evidence="8">FD-172 SS1</strain>
    </source>
</reference>
<evidence type="ECO:0000259" key="6">
    <source>
        <dbReference type="PROSITE" id="PS50048"/>
    </source>
</evidence>
<dbReference type="PANTHER" id="PTHR47338">
    <property type="entry name" value="ZN(II)2CYS6 TRANSCRIPTION FACTOR (EUROFUNG)-RELATED"/>
    <property type="match status" value="1"/>
</dbReference>
<keyword evidence="2" id="KW-0479">Metal-binding</keyword>
<dbReference type="OrthoDB" id="2309723at2759"/>
<dbReference type="PROSITE" id="PS50048">
    <property type="entry name" value="ZN2_CY6_FUNGAL_2"/>
    <property type="match status" value="1"/>
</dbReference>
<dbReference type="GO" id="GO:0008270">
    <property type="term" value="F:zinc ion binding"/>
    <property type="evidence" value="ECO:0007669"/>
    <property type="project" value="InterPro"/>
</dbReference>
<dbReference type="Proteomes" id="UP000027195">
    <property type="component" value="Unassembled WGS sequence"/>
</dbReference>
<dbReference type="GO" id="GO:0003677">
    <property type="term" value="F:DNA binding"/>
    <property type="evidence" value="ECO:0007669"/>
    <property type="project" value="InterPro"/>
</dbReference>
<sequence length="567" mass="62773">MASVITHLVLARGRACLACRARKRRCDGLKPTCTACAKMKRWTTCVYDDAPAPIHDTMPAREQASLRDKIGKLKELIRNEFEESSGLHSAFGGHVTTAVSLPLPALDARRRLLFAAKTRVQAPIADPHLDWWKHGGDVPPVIRDSLIDHCAQYGWHFSFHHNFRRLRASLELPATHPKAPHPALLYAVLLAGCVYIPSPLRRYESVFLLRARQHLSQLLTTGTKIFDFLCASALAGCHLYSKGRMREGHYHISAAARFAVGCGLHKIKSLALDAQTPTPLLSPSIDLIELGDRINMFWLLVCFDRVGSLVLAVPETITDKEISTLWPCPSTFYEDGRAFFQTAGSIRMLDDLESLRQIKDDNFVALRQKAVMLLARTSALSARAKSGDPDDTALKSEIFMNCQSTLAFANSLPVFKVQEGDADDLNSAGSLLSVAFVAAYSAVVQSYGIIAQIDPLAREVQSYAAKEAMIIVRSLDQMPLFYVPLLIGWCVTPVHEFLVRESLRLTEVGQSEDAAAMKRDIQLLLRIIKRVAELFPAITTIVADVIDRNVELIRKEAAYGGMNSSTL</sequence>
<keyword evidence="4" id="KW-0804">Transcription</keyword>
<evidence type="ECO:0000313" key="7">
    <source>
        <dbReference type="EMBL" id="KDQ21261.1"/>
    </source>
</evidence>
<comment type="subcellular location">
    <subcellularLocation>
        <location evidence="1">Nucleus</location>
    </subcellularLocation>
</comment>
<dbReference type="InterPro" id="IPR036864">
    <property type="entry name" value="Zn2-C6_fun-type_DNA-bd_sf"/>
</dbReference>
<dbReference type="HOGENOM" id="CLU_022337_0_0_1"/>
<feature type="domain" description="Zn(2)-C6 fungal-type" evidence="6">
    <location>
        <begin position="15"/>
        <end position="47"/>
    </location>
</feature>
<dbReference type="SMART" id="SM00066">
    <property type="entry name" value="GAL4"/>
    <property type="match status" value="1"/>
</dbReference>
<protein>
    <recommendedName>
        <fullName evidence="6">Zn(2)-C6 fungal-type domain-containing protein</fullName>
    </recommendedName>
</protein>
<keyword evidence="8" id="KW-1185">Reference proteome</keyword>
<proteinExistence type="predicted"/>
<dbReference type="STRING" id="930990.A0A067NBV6"/>
<dbReference type="EMBL" id="KL198016">
    <property type="protein sequence ID" value="KDQ21261.1"/>
    <property type="molecule type" value="Genomic_DNA"/>
</dbReference>
<dbReference type="InterPro" id="IPR007219">
    <property type="entry name" value="XnlR_reg_dom"/>
</dbReference>
<dbReference type="InterPro" id="IPR001138">
    <property type="entry name" value="Zn2Cys6_DnaBD"/>
</dbReference>
<organism evidence="7 8">
    <name type="scientific">Botryobasidium botryosum (strain FD-172 SS1)</name>
    <dbReference type="NCBI Taxonomy" id="930990"/>
    <lineage>
        <taxon>Eukaryota</taxon>
        <taxon>Fungi</taxon>
        <taxon>Dikarya</taxon>
        <taxon>Basidiomycota</taxon>
        <taxon>Agaricomycotina</taxon>
        <taxon>Agaricomycetes</taxon>
        <taxon>Cantharellales</taxon>
        <taxon>Botryobasidiaceae</taxon>
        <taxon>Botryobasidium</taxon>
    </lineage>
</organism>
<dbReference type="PROSITE" id="PS00463">
    <property type="entry name" value="ZN2_CY6_FUNGAL_1"/>
    <property type="match status" value="1"/>
</dbReference>
<dbReference type="Pfam" id="PF00172">
    <property type="entry name" value="Zn_clus"/>
    <property type="match status" value="1"/>
</dbReference>
<dbReference type="Pfam" id="PF04082">
    <property type="entry name" value="Fungal_trans"/>
    <property type="match status" value="1"/>
</dbReference>
<dbReference type="GO" id="GO:0000981">
    <property type="term" value="F:DNA-binding transcription factor activity, RNA polymerase II-specific"/>
    <property type="evidence" value="ECO:0007669"/>
    <property type="project" value="InterPro"/>
</dbReference>
<dbReference type="PANTHER" id="PTHR47338:SF29">
    <property type="entry name" value="ZN(2)-C6 FUNGAL-TYPE DOMAIN-CONTAINING PROTEIN"/>
    <property type="match status" value="1"/>
</dbReference>
<dbReference type="GO" id="GO:0005634">
    <property type="term" value="C:nucleus"/>
    <property type="evidence" value="ECO:0007669"/>
    <property type="project" value="UniProtKB-SubCell"/>
</dbReference>
<evidence type="ECO:0000256" key="3">
    <source>
        <dbReference type="ARBA" id="ARBA00023015"/>
    </source>
</evidence>
<evidence type="ECO:0000256" key="2">
    <source>
        <dbReference type="ARBA" id="ARBA00022723"/>
    </source>
</evidence>
<dbReference type="SMART" id="SM00906">
    <property type="entry name" value="Fungal_trans"/>
    <property type="match status" value="1"/>
</dbReference>
<dbReference type="CDD" id="cd00067">
    <property type="entry name" value="GAL4"/>
    <property type="match status" value="1"/>
</dbReference>
<dbReference type="InterPro" id="IPR050815">
    <property type="entry name" value="TF_fung"/>
</dbReference>
<evidence type="ECO:0000256" key="5">
    <source>
        <dbReference type="ARBA" id="ARBA00023242"/>
    </source>
</evidence>
<dbReference type="SUPFAM" id="SSF57701">
    <property type="entry name" value="Zn2/Cys6 DNA-binding domain"/>
    <property type="match status" value="1"/>
</dbReference>
<dbReference type="InParanoid" id="A0A067NBV6"/>
<keyword evidence="3" id="KW-0805">Transcription regulation</keyword>
<accession>A0A067NBV6</accession>
<dbReference type="GO" id="GO:0006351">
    <property type="term" value="P:DNA-templated transcription"/>
    <property type="evidence" value="ECO:0007669"/>
    <property type="project" value="InterPro"/>
</dbReference>
<gene>
    <name evidence="7" type="ORF">BOTBODRAFT_61001</name>
</gene>
<evidence type="ECO:0000256" key="1">
    <source>
        <dbReference type="ARBA" id="ARBA00004123"/>
    </source>
</evidence>
<evidence type="ECO:0000256" key="4">
    <source>
        <dbReference type="ARBA" id="ARBA00023163"/>
    </source>
</evidence>
<keyword evidence="5" id="KW-0539">Nucleus</keyword>